<feature type="domain" description="ATP-grasp" evidence="11">
    <location>
        <begin position="104"/>
        <end position="289"/>
    </location>
</feature>
<evidence type="ECO:0000256" key="4">
    <source>
        <dbReference type="ARBA" id="ARBA00022723"/>
    </source>
</evidence>
<reference evidence="12 13" key="1">
    <citation type="submission" date="2019-01" db="EMBL/GenBank/DDBJ databases">
        <title>Whole Genome of Ornithobacterium rhinotracheale FARPER-174b.</title>
        <authorList>
            <person name="Tataje-Lavanda L.A."/>
            <person name="Montalvan A."/>
            <person name="Montesinos R."/>
            <person name="Zimic M."/>
            <person name="Fernandez-Sanchez M."/>
            <person name="Fernandez-Diaz M."/>
        </authorList>
    </citation>
    <scope>NUCLEOTIDE SEQUENCE [LARGE SCALE GENOMIC DNA]</scope>
    <source>
        <strain evidence="12 13">FARPER-174b</strain>
    </source>
</reference>
<keyword evidence="12" id="KW-0687">Ribonucleoprotein</keyword>
<keyword evidence="4" id="KW-0479">Metal-binding</keyword>
<evidence type="ECO:0000256" key="2">
    <source>
        <dbReference type="ARBA" id="ARBA00001946"/>
    </source>
</evidence>
<evidence type="ECO:0000259" key="11">
    <source>
        <dbReference type="PROSITE" id="PS50975"/>
    </source>
</evidence>
<evidence type="ECO:0000256" key="8">
    <source>
        <dbReference type="ARBA" id="ARBA00022917"/>
    </source>
</evidence>
<dbReference type="SUPFAM" id="SSF56059">
    <property type="entry name" value="Glutathione synthetase ATP-binding domain-like"/>
    <property type="match status" value="1"/>
</dbReference>
<evidence type="ECO:0000256" key="7">
    <source>
        <dbReference type="ARBA" id="ARBA00022842"/>
    </source>
</evidence>
<dbReference type="GO" id="GO:0046872">
    <property type="term" value="F:metal ion binding"/>
    <property type="evidence" value="ECO:0007669"/>
    <property type="project" value="UniProtKB-KW"/>
</dbReference>
<dbReference type="PANTHER" id="PTHR21621">
    <property type="entry name" value="RIBOSOMAL PROTEIN S6 MODIFICATION PROTEIN"/>
    <property type="match status" value="1"/>
</dbReference>
<keyword evidence="9" id="KW-0464">Manganese</keyword>
<dbReference type="EMBL" id="CP035107">
    <property type="protein sequence ID" value="QAR29961.1"/>
    <property type="molecule type" value="Genomic_DNA"/>
</dbReference>
<dbReference type="GO" id="GO:0009432">
    <property type="term" value="P:SOS response"/>
    <property type="evidence" value="ECO:0007669"/>
    <property type="project" value="TreeGrafter"/>
</dbReference>
<dbReference type="Proteomes" id="UP000287701">
    <property type="component" value="Chromosome"/>
</dbReference>
<dbReference type="AlphaFoldDB" id="A0A410JPB5"/>
<evidence type="ECO:0000256" key="10">
    <source>
        <dbReference type="PROSITE-ProRule" id="PRU00409"/>
    </source>
</evidence>
<dbReference type="GO" id="GO:0005840">
    <property type="term" value="C:ribosome"/>
    <property type="evidence" value="ECO:0007669"/>
    <property type="project" value="UniProtKB-KW"/>
</dbReference>
<evidence type="ECO:0000313" key="12">
    <source>
        <dbReference type="EMBL" id="QAR29961.1"/>
    </source>
</evidence>
<keyword evidence="12" id="KW-0689">Ribosomal protein</keyword>
<evidence type="ECO:0000313" key="13">
    <source>
        <dbReference type="Proteomes" id="UP000287701"/>
    </source>
</evidence>
<dbReference type="InterPro" id="IPR011761">
    <property type="entry name" value="ATP-grasp"/>
</dbReference>
<accession>A0A410JPB5</accession>
<evidence type="ECO:0000256" key="9">
    <source>
        <dbReference type="ARBA" id="ARBA00023211"/>
    </source>
</evidence>
<dbReference type="GO" id="GO:0005524">
    <property type="term" value="F:ATP binding"/>
    <property type="evidence" value="ECO:0007669"/>
    <property type="project" value="UniProtKB-UniRule"/>
</dbReference>
<evidence type="ECO:0000256" key="3">
    <source>
        <dbReference type="ARBA" id="ARBA00022598"/>
    </source>
</evidence>
<dbReference type="NCBIfam" id="TIGR00768">
    <property type="entry name" value="rimK_fam"/>
    <property type="match status" value="1"/>
</dbReference>
<dbReference type="InterPro" id="IPR013651">
    <property type="entry name" value="ATP-grasp_RimK-type"/>
</dbReference>
<dbReference type="Pfam" id="PF18030">
    <property type="entry name" value="Rimk_N"/>
    <property type="match status" value="1"/>
</dbReference>
<comment type="cofactor">
    <cofactor evidence="2">
        <name>Mg(2+)</name>
        <dbReference type="ChEBI" id="CHEBI:18420"/>
    </cofactor>
</comment>
<dbReference type="Gene3D" id="3.40.50.20">
    <property type="match status" value="1"/>
</dbReference>
<dbReference type="Gene3D" id="3.30.470.20">
    <property type="entry name" value="ATP-grasp fold, B domain"/>
    <property type="match status" value="1"/>
</dbReference>
<dbReference type="Gene3D" id="3.30.1490.20">
    <property type="entry name" value="ATP-grasp fold, A domain"/>
    <property type="match status" value="1"/>
</dbReference>
<proteinExistence type="predicted"/>
<sequence length="304" mass="33833">MKLVILSRSEYIYSTARLIEEAEERGHDIEMIDPLNCKLLMQKNSPQILVEGDDIGQVDAIIPRIGTTFTQYGAAVIRQYEMMNIFTTLHSNALLRSRDKLRSMQLLSREGIDFPKTLHFSPENQWNVEQIVDYMGGAPVVVKVLEGTQGLGVMLLDSKMSAVSTIEALQSLGAKFVVQEFIKEAKGVDLRVFVINDRVVACMRREGKTGDFRSNIHRGGMGTPAHLSPQEEKIAIKACKTMGLKIAGVDLIRSRRGPLILEVNSSPGLEGIEAATDINIAEEMIKYTEWGVSRKSLKIDRNNG</sequence>
<keyword evidence="8" id="KW-0648">Protein biosynthesis</keyword>
<dbReference type="InterPro" id="IPR004666">
    <property type="entry name" value="Rp_bS6_RimK/Lys_biosynth_LsyX"/>
</dbReference>
<evidence type="ECO:0000256" key="6">
    <source>
        <dbReference type="ARBA" id="ARBA00022840"/>
    </source>
</evidence>
<dbReference type="InterPro" id="IPR041107">
    <property type="entry name" value="Rimk_N"/>
</dbReference>
<dbReference type="RefSeq" id="WP_128500475.1">
    <property type="nucleotide sequence ID" value="NZ_CP035107.1"/>
</dbReference>
<dbReference type="GO" id="GO:0005737">
    <property type="term" value="C:cytoplasm"/>
    <property type="evidence" value="ECO:0007669"/>
    <property type="project" value="TreeGrafter"/>
</dbReference>
<dbReference type="PROSITE" id="PS50975">
    <property type="entry name" value="ATP_GRASP"/>
    <property type="match status" value="1"/>
</dbReference>
<name>A0A410JPB5_ORNRH</name>
<keyword evidence="5 10" id="KW-0547">Nucleotide-binding</keyword>
<organism evidence="12 13">
    <name type="scientific">Ornithobacterium rhinotracheale</name>
    <dbReference type="NCBI Taxonomy" id="28251"/>
    <lineage>
        <taxon>Bacteria</taxon>
        <taxon>Pseudomonadati</taxon>
        <taxon>Bacteroidota</taxon>
        <taxon>Flavobacteriia</taxon>
        <taxon>Flavobacteriales</taxon>
        <taxon>Weeksellaceae</taxon>
        <taxon>Ornithobacterium</taxon>
    </lineage>
</organism>
<keyword evidence="7" id="KW-0460">Magnesium</keyword>
<evidence type="ECO:0000256" key="5">
    <source>
        <dbReference type="ARBA" id="ARBA00022741"/>
    </source>
</evidence>
<dbReference type="GO" id="GO:0018169">
    <property type="term" value="F:ribosomal S6-glutamic acid ligase activity"/>
    <property type="evidence" value="ECO:0007669"/>
    <property type="project" value="TreeGrafter"/>
</dbReference>
<comment type="cofactor">
    <cofactor evidence="1">
        <name>Mn(2+)</name>
        <dbReference type="ChEBI" id="CHEBI:29035"/>
    </cofactor>
</comment>
<protein>
    <submittedName>
        <fullName evidence="12">30S ribosomal protein S6--L-glutamate ligase</fullName>
    </submittedName>
</protein>
<dbReference type="NCBIfam" id="NF007764">
    <property type="entry name" value="PRK10446.1"/>
    <property type="match status" value="1"/>
</dbReference>
<dbReference type="GO" id="GO:0006412">
    <property type="term" value="P:translation"/>
    <property type="evidence" value="ECO:0007669"/>
    <property type="project" value="UniProtKB-KW"/>
</dbReference>
<gene>
    <name evidence="12" type="ORF">EQP59_00585</name>
</gene>
<keyword evidence="6 10" id="KW-0067">ATP-binding</keyword>
<dbReference type="Pfam" id="PF08443">
    <property type="entry name" value="RimK"/>
    <property type="match status" value="1"/>
</dbReference>
<dbReference type="OrthoDB" id="3865600at2"/>
<dbReference type="InterPro" id="IPR013815">
    <property type="entry name" value="ATP_grasp_subdomain_1"/>
</dbReference>
<evidence type="ECO:0000256" key="1">
    <source>
        <dbReference type="ARBA" id="ARBA00001936"/>
    </source>
</evidence>
<keyword evidence="3 12" id="KW-0436">Ligase</keyword>
<dbReference type="PANTHER" id="PTHR21621:SF7">
    <property type="entry name" value="RIBOSOMAL PROTEIN BS6--L-GLUTAMATE LIGASE"/>
    <property type="match status" value="1"/>
</dbReference>